<protein>
    <submittedName>
        <fullName evidence="6">Rieske 2Fe-2S domain-containing protein</fullName>
    </submittedName>
</protein>
<proteinExistence type="predicted"/>
<evidence type="ECO:0000313" key="6">
    <source>
        <dbReference type="EMBL" id="KAA0976176.1"/>
    </source>
</evidence>
<evidence type="ECO:0000256" key="2">
    <source>
        <dbReference type="ARBA" id="ARBA00022723"/>
    </source>
</evidence>
<dbReference type="InterPro" id="IPR017941">
    <property type="entry name" value="Rieske_2Fe-2S"/>
</dbReference>
<evidence type="ECO:0000256" key="4">
    <source>
        <dbReference type="ARBA" id="ARBA00023014"/>
    </source>
</evidence>
<sequence length="124" mass="13498">MREGTGLPAVDLGTTEMLEPGTALLIPTETSGYREDIGLFRAETGSYYALDDECPHEVASLSEGWIEGEEIECPLHSSRFCLPDGRVLCLPAVRDARTHRIEIREDRVLLYPGTSAAGTETSGT</sequence>
<keyword evidence="2" id="KW-0479">Metal-binding</keyword>
<evidence type="ECO:0000256" key="1">
    <source>
        <dbReference type="ARBA" id="ARBA00022714"/>
    </source>
</evidence>
<dbReference type="InterPro" id="IPR036922">
    <property type="entry name" value="Rieske_2Fe-2S_sf"/>
</dbReference>
<evidence type="ECO:0000313" key="7">
    <source>
        <dbReference type="Proteomes" id="UP000323856"/>
    </source>
</evidence>
<keyword evidence="4" id="KW-0411">Iron-sulfur</keyword>
<organism evidence="6 7">
    <name type="scientific">Paeniglutamicibacter gangotriensis</name>
    <dbReference type="NCBI Taxonomy" id="254787"/>
    <lineage>
        <taxon>Bacteria</taxon>
        <taxon>Bacillati</taxon>
        <taxon>Actinomycetota</taxon>
        <taxon>Actinomycetes</taxon>
        <taxon>Micrococcales</taxon>
        <taxon>Micrococcaceae</taxon>
        <taxon>Paeniglutamicibacter</taxon>
    </lineage>
</organism>
<keyword evidence="3" id="KW-0408">Iron</keyword>
<dbReference type="PROSITE" id="PS51296">
    <property type="entry name" value="RIESKE"/>
    <property type="match status" value="1"/>
</dbReference>
<gene>
    <name evidence="6" type="ORF">FQ154_11290</name>
</gene>
<dbReference type="GO" id="GO:0046872">
    <property type="term" value="F:metal ion binding"/>
    <property type="evidence" value="ECO:0007669"/>
    <property type="project" value="UniProtKB-KW"/>
</dbReference>
<feature type="domain" description="Rieske" evidence="5">
    <location>
        <begin position="10"/>
        <end position="110"/>
    </location>
</feature>
<dbReference type="Proteomes" id="UP000323856">
    <property type="component" value="Unassembled WGS sequence"/>
</dbReference>
<dbReference type="PANTHER" id="PTHR21496:SF23">
    <property type="entry name" value="3-PHENYLPROPIONATE_CINNAMIC ACID DIOXYGENASE FERREDOXIN SUBUNIT"/>
    <property type="match status" value="1"/>
</dbReference>
<comment type="caution">
    <text evidence="6">The sequence shown here is derived from an EMBL/GenBank/DDBJ whole genome shotgun (WGS) entry which is preliminary data.</text>
</comment>
<evidence type="ECO:0000256" key="3">
    <source>
        <dbReference type="ARBA" id="ARBA00023004"/>
    </source>
</evidence>
<dbReference type="Gene3D" id="2.102.10.10">
    <property type="entry name" value="Rieske [2Fe-2S] iron-sulphur domain"/>
    <property type="match status" value="1"/>
</dbReference>
<dbReference type="PANTHER" id="PTHR21496">
    <property type="entry name" value="FERREDOXIN-RELATED"/>
    <property type="match status" value="1"/>
</dbReference>
<dbReference type="RefSeq" id="WP_149619784.1">
    <property type="nucleotide sequence ID" value="NZ_VOBL01000011.1"/>
</dbReference>
<accession>A0A5B0EBZ3</accession>
<dbReference type="GO" id="GO:0004497">
    <property type="term" value="F:monooxygenase activity"/>
    <property type="evidence" value="ECO:0007669"/>
    <property type="project" value="UniProtKB-ARBA"/>
</dbReference>
<dbReference type="AlphaFoldDB" id="A0A5B0EBZ3"/>
<dbReference type="SUPFAM" id="SSF50022">
    <property type="entry name" value="ISP domain"/>
    <property type="match status" value="1"/>
</dbReference>
<dbReference type="EMBL" id="VOBL01000011">
    <property type="protein sequence ID" value="KAA0976176.1"/>
    <property type="molecule type" value="Genomic_DNA"/>
</dbReference>
<evidence type="ECO:0000259" key="5">
    <source>
        <dbReference type="PROSITE" id="PS51296"/>
    </source>
</evidence>
<dbReference type="Pfam" id="PF00355">
    <property type="entry name" value="Rieske"/>
    <property type="match status" value="1"/>
</dbReference>
<dbReference type="GO" id="GO:0051537">
    <property type="term" value="F:2 iron, 2 sulfur cluster binding"/>
    <property type="evidence" value="ECO:0007669"/>
    <property type="project" value="UniProtKB-KW"/>
</dbReference>
<reference evidence="6 7" key="1">
    <citation type="submission" date="2019-07" db="EMBL/GenBank/DDBJ databases">
        <title>Analysis of the biochemical properties, biological activity and biotechnological potential of siderophores and biosurfactants produced by Antarctic psychrotolerant bacteria.</title>
        <authorList>
            <person name="Styczynski M."/>
            <person name="Krucon T."/>
            <person name="Decewicz P."/>
            <person name="Dziewit L."/>
        </authorList>
    </citation>
    <scope>NUCLEOTIDE SEQUENCE [LARGE SCALE GENOMIC DNA]</scope>
    <source>
        <strain evidence="6 7">ANT_H27</strain>
    </source>
</reference>
<dbReference type="GO" id="GO:0016705">
    <property type="term" value="F:oxidoreductase activity, acting on paired donors, with incorporation or reduction of molecular oxygen"/>
    <property type="evidence" value="ECO:0007669"/>
    <property type="project" value="UniProtKB-ARBA"/>
</dbReference>
<name>A0A5B0EBZ3_9MICC</name>
<dbReference type="OrthoDB" id="147178at2"/>
<keyword evidence="1" id="KW-0001">2Fe-2S</keyword>